<dbReference type="InParanoid" id="A0A554NBC7"/>
<dbReference type="Proteomes" id="UP000319894">
    <property type="component" value="Unassembled WGS sequence"/>
</dbReference>
<keyword evidence="2" id="KW-1185">Reference proteome</keyword>
<dbReference type="RefSeq" id="WP_144261726.1">
    <property type="nucleotide sequence ID" value="NZ_QMDX01000004.1"/>
</dbReference>
<dbReference type="OrthoDB" id="109251at2157"/>
<gene>
    <name evidence="1" type="ORF">DP107_08495</name>
</gene>
<reference evidence="1 2" key="1">
    <citation type="submission" date="2018-06" db="EMBL/GenBank/DDBJ databases">
        <title>Natronomonas sp. F16-60 a new haloarchaeon isolated from a solar saltern of Isla Cristina, Huelva, Spain.</title>
        <authorList>
            <person name="Duran-Viseras A."/>
            <person name="Sanchez-Porro C."/>
            <person name="Ventosa A."/>
        </authorList>
    </citation>
    <scope>NUCLEOTIDE SEQUENCE [LARGE SCALE GENOMIC DNA]</scope>
    <source>
        <strain evidence="1 2">F16-60</strain>
    </source>
</reference>
<evidence type="ECO:0000313" key="1">
    <source>
        <dbReference type="EMBL" id="TSD14280.1"/>
    </source>
</evidence>
<protein>
    <recommendedName>
        <fullName evidence="3">RecA-superfamily ATPase, KaiC/GvpD/RAD55 family</fullName>
    </recommendedName>
</protein>
<dbReference type="Pfam" id="PF24336">
    <property type="entry name" value="DUF7504"/>
    <property type="match status" value="1"/>
</dbReference>
<organism evidence="1 2">
    <name type="scientific">Haloglomus irregulare</name>
    <dbReference type="NCBI Taxonomy" id="2234134"/>
    <lineage>
        <taxon>Archaea</taxon>
        <taxon>Methanobacteriati</taxon>
        <taxon>Methanobacteriota</taxon>
        <taxon>Stenosarchaea group</taxon>
        <taxon>Halobacteria</taxon>
        <taxon>Halobacteriales</taxon>
        <taxon>Natronomonadaceae</taxon>
        <taxon>Haloglomus</taxon>
    </lineage>
</organism>
<accession>A0A554NBC7</accession>
<dbReference type="InterPro" id="IPR055927">
    <property type="entry name" value="DUF7504"/>
</dbReference>
<sequence>MSNSAISPDTSTRPATARLATVSRDSVALVGQPMAGTTDIALETLELAAENGRDALLISTAWGSSRLDVPDGVACIDCTPGSTPEADASVSSPADMTGISMPLSRFLDGADSPVVVLDSLSSLLLYVENCDAFRFLSVLSDQVEGAGGLVVATVDDGAHDERTVRTFAQLSDGQVELRETPGGVEARGKGLPTMPARWLQARR</sequence>
<evidence type="ECO:0000313" key="2">
    <source>
        <dbReference type="Proteomes" id="UP000319894"/>
    </source>
</evidence>
<dbReference type="AlphaFoldDB" id="A0A554NBC7"/>
<evidence type="ECO:0008006" key="3">
    <source>
        <dbReference type="Google" id="ProtNLM"/>
    </source>
</evidence>
<proteinExistence type="predicted"/>
<name>A0A554NBC7_9EURY</name>
<comment type="caution">
    <text evidence="1">The sequence shown here is derived from an EMBL/GenBank/DDBJ whole genome shotgun (WGS) entry which is preliminary data.</text>
</comment>
<dbReference type="EMBL" id="QMDX01000004">
    <property type="protein sequence ID" value="TSD14280.1"/>
    <property type="molecule type" value="Genomic_DNA"/>
</dbReference>